<keyword evidence="4" id="KW-0805">Transcription regulation</keyword>
<keyword evidence="8" id="KW-0539">Nucleus</keyword>
<organism evidence="12 13">
    <name type="scientific">Sesamum angolense</name>
    <dbReference type="NCBI Taxonomy" id="2727404"/>
    <lineage>
        <taxon>Eukaryota</taxon>
        <taxon>Viridiplantae</taxon>
        <taxon>Streptophyta</taxon>
        <taxon>Embryophyta</taxon>
        <taxon>Tracheophyta</taxon>
        <taxon>Spermatophyta</taxon>
        <taxon>Magnoliopsida</taxon>
        <taxon>eudicotyledons</taxon>
        <taxon>Gunneridae</taxon>
        <taxon>Pentapetalae</taxon>
        <taxon>asterids</taxon>
        <taxon>lamiids</taxon>
        <taxon>Lamiales</taxon>
        <taxon>Pedaliaceae</taxon>
        <taxon>Sesamum</taxon>
    </lineage>
</organism>
<dbReference type="PROSITE" id="PS51032">
    <property type="entry name" value="AP2_ERF"/>
    <property type="match status" value="1"/>
</dbReference>
<dbReference type="SUPFAM" id="SSF54171">
    <property type="entry name" value="DNA-binding domain"/>
    <property type="match status" value="1"/>
</dbReference>
<dbReference type="InterPro" id="IPR016177">
    <property type="entry name" value="DNA-bd_dom_sf"/>
</dbReference>
<evidence type="ECO:0000256" key="2">
    <source>
        <dbReference type="ARBA" id="ARBA00022745"/>
    </source>
</evidence>
<feature type="domain" description="AP2/ERF" evidence="11">
    <location>
        <begin position="122"/>
        <end position="179"/>
    </location>
</feature>
<dbReference type="AlphaFoldDB" id="A0AAE1WSD2"/>
<feature type="region of interest" description="Disordered" evidence="10">
    <location>
        <begin position="1"/>
        <end position="48"/>
    </location>
</feature>
<evidence type="ECO:0000256" key="5">
    <source>
        <dbReference type="ARBA" id="ARBA00023125"/>
    </source>
</evidence>
<evidence type="ECO:0000256" key="8">
    <source>
        <dbReference type="ARBA" id="ARBA00023242"/>
    </source>
</evidence>
<dbReference type="InterPro" id="IPR036955">
    <property type="entry name" value="AP2/ERF_dom_sf"/>
</dbReference>
<dbReference type="InterPro" id="IPR051758">
    <property type="entry name" value="ERF/AP2-like"/>
</dbReference>
<accession>A0AAE1WSD2</accession>
<proteinExistence type="inferred from homology"/>
<evidence type="ECO:0000256" key="6">
    <source>
        <dbReference type="ARBA" id="ARBA00023159"/>
    </source>
</evidence>
<evidence type="ECO:0000256" key="4">
    <source>
        <dbReference type="ARBA" id="ARBA00023015"/>
    </source>
</evidence>
<dbReference type="EMBL" id="JACGWL010000007">
    <property type="protein sequence ID" value="KAK4398397.1"/>
    <property type="molecule type" value="Genomic_DNA"/>
</dbReference>
<protein>
    <submittedName>
        <fullName evidence="12">Ethylene-responsive transcription factor</fullName>
    </submittedName>
</protein>
<reference evidence="12" key="1">
    <citation type="submission" date="2020-06" db="EMBL/GenBank/DDBJ databases">
        <authorList>
            <person name="Li T."/>
            <person name="Hu X."/>
            <person name="Zhang T."/>
            <person name="Song X."/>
            <person name="Zhang H."/>
            <person name="Dai N."/>
            <person name="Sheng W."/>
            <person name="Hou X."/>
            <person name="Wei L."/>
        </authorList>
    </citation>
    <scope>NUCLEOTIDE SEQUENCE</scope>
    <source>
        <strain evidence="12">K16</strain>
        <tissue evidence="12">Leaf</tissue>
    </source>
</reference>
<evidence type="ECO:0000313" key="13">
    <source>
        <dbReference type="Proteomes" id="UP001289374"/>
    </source>
</evidence>
<dbReference type="PRINTS" id="PR00367">
    <property type="entry name" value="ETHRSPELEMNT"/>
</dbReference>
<dbReference type="InterPro" id="IPR001471">
    <property type="entry name" value="AP2/ERF_dom"/>
</dbReference>
<dbReference type="CDD" id="cd00018">
    <property type="entry name" value="AP2"/>
    <property type="match status" value="1"/>
</dbReference>
<dbReference type="GO" id="GO:0005634">
    <property type="term" value="C:nucleus"/>
    <property type="evidence" value="ECO:0007669"/>
    <property type="project" value="UniProtKB-SubCell"/>
</dbReference>
<gene>
    <name evidence="12" type="ORF">Sango_1315200</name>
</gene>
<reference evidence="12" key="2">
    <citation type="journal article" date="2024" name="Plant">
        <title>Genomic evolution and insights into agronomic trait innovations of Sesamum species.</title>
        <authorList>
            <person name="Miao H."/>
            <person name="Wang L."/>
            <person name="Qu L."/>
            <person name="Liu H."/>
            <person name="Sun Y."/>
            <person name="Le M."/>
            <person name="Wang Q."/>
            <person name="Wei S."/>
            <person name="Zheng Y."/>
            <person name="Lin W."/>
            <person name="Duan Y."/>
            <person name="Cao H."/>
            <person name="Xiong S."/>
            <person name="Wang X."/>
            <person name="Wei L."/>
            <person name="Li C."/>
            <person name="Ma Q."/>
            <person name="Ju M."/>
            <person name="Zhao R."/>
            <person name="Li G."/>
            <person name="Mu C."/>
            <person name="Tian Q."/>
            <person name="Mei H."/>
            <person name="Zhang T."/>
            <person name="Gao T."/>
            <person name="Zhang H."/>
        </authorList>
    </citation>
    <scope>NUCLEOTIDE SEQUENCE</scope>
    <source>
        <strain evidence="12">K16</strain>
    </source>
</reference>
<dbReference type="GO" id="GO:0009873">
    <property type="term" value="P:ethylene-activated signaling pathway"/>
    <property type="evidence" value="ECO:0007669"/>
    <property type="project" value="UniProtKB-KW"/>
</dbReference>
<evidence type="ECO:0000256" key="9">
    <source>
        <dbReference type="ARBA" id="ARBA00024343"/>
    </source>
</evidence>
<dbReference type="GO" id="GO:0000976">
    <property type="term" value="F:transcription cis-regulatory region binding"/>
    <property type="evidence" value="ECO:0007669"/>
    <property type="project" value="UniProtKB-ARBA"/>
</dbReference>
<dbReference type="GO" id="GO:0006952">
    <property type="term" value="P:defense response"/>
    <property type="evidence" value="ECO:0007669"/>
    <property type="project" value="UniProtKB-KW"/>
</dbReference>
<evidence type="ECO:0000259" key="11">
    <source>
        <dbReference type="PROSITE" id="PS51032"/>
    </source>
</evidence>
<dbReference type="PANTHER" id="PTHR31657:SF42">
    <property type="entry name" value="ETHYLENE-RESPONSIVE TRANSCRIPTION FACTOR SHINE 3-LIKE"/>
    <property type="match status" value="1"/>
</dbReference>
<dbReference type="Pfam" id="PF00847">
    <property type="entry name" value="AP2"/>
    <property type="match status" value="1"/>
</dbReference>
<keyword evidence="6" id="KW-0010">Activator</keyword>
<dbReference type="Gene3D" id="3.30.730.10">
    <property type="entry name" value="AP2/ERF domain"/>
    <property type="match status" value="1"/>
</dbReference>
<comment type="similarity">
    <text evidence="9">Belongs to the AP2/ERF transcription factor family. ERF subfamily.</text>
</comment>
<keyword evidence="3" id="KW-0611">Plant defense</keyword>
<dbReference type="Proteomes" id="UP001289374">
    <property type="component" value="Unassembled WGS sequence"/>
</dbReference>
<dbReference type="PANTHER" id="PTHR31657">
    <property type="entry name" value="ETHYLENE-RESPONSIVE TRANSCRIPTION FACTOR ERF061"/>
    <property type="match status" value="1"/>
</dbReference>
<sequence length="346" mass="39032">MEAAKFRSIQDQGNSSTDGDRQPTMSIRPMKKIRCPGPGKNQNPPRSKLLFPFALDDEPQMAMTPYFSRFQLLDSSSRHRNPNMISFAHQPRQCQRDSAHNDLDRPKIGADHLQCPEMTTKLYRGVRQRHWGKWVAEIRLPRKRTRLWLGTFENPEEAALAYDRQAFRLRGESARLNFPHLFIPAKRPVDHTQLAPVSNTSLKSPTWILSEKGLESNLENFPCTISGQNGTEPNRKNLEKGYRPMFDEASMDGCADDATHTGFVFGEFGNLEMFESEWGTNASASETLDSFPDQSSTWQNGVHVDFLNLSDFTVPGSTDELLSAIDAQIVQECSTSDSSDPCKTEG</sequence>
<dbReference type="SMART" id="SM00380">
    <property type="entry name" value="AP2"/>
    <property type="match status" value="1"/>
</dbReference>
<evidence type="ECO:0000313" key="12">
    <source>
        <dbReference type="EMBL" id="KAK4398397.1"/>
    </source>
</evidence>
<comment type="subcellular location">
    <subcellularLocation>
        <location evidence="1">Nucleus</location>
    </subcellularLocation>
</comment>
<keyword evidence="5" id="KW-0238">DNA-binding</keyword>
<keyword evidence="13" id="KW-1185">Reference proteome</keyword>
<evidence type="ECO:0000256" key="3">
    <source>
        <dbReference type="ARBA" id="ARBA00022821"/>
    </source>
</evidence>
<dbReference type="GO" id="GO:0003700">
    <property type="term" value="F:DNA-binding transcription factor activity"/>
    <property type="evidence" value="ECO:0007669"/>
    <property type="project" value="InterPro"/>
</dbReference>
<dbReference type="FunFam" id="3.30.730.10:FF:000001">
    <property type="entry name" value="Ethylene-responsive transcription factor 2"/>
    <property type="match status" value="1"/>
</dbReference>
<evidence type="ECO:0000256" key="1">
    <source>
        <dbReference type="ARBA" id="ARBA00004123"/>
    </source>
</evidence>
<name>A0AAE1WSD2_9LAMI</name>
<comment type="caution">
    <text evidence="12">The sequence shown here is derived from an EMBL/GenBank/DDBJ whole genome shotgun (WGS) entry which is preliminary data.</text>
</comment>
<keyword evidence="2" id="KW-0936">Ethylene signaling pathway</keyword>
<keyword evidence="7" id="KW-0804">Transcription</keyword>
<evidence type="ECO:0000256" key="7">
    <source>
        <dbReference type="ARBA" id="ARBA00023163"/>
    </source>
</evidence>
<evidence type="ECO:0000256" key="10">
    <source>
        <dbReference type="SAM" id="MobiDB-lite"/>
    </source>
</evidence>